<dbReference type="Proteomes" id="UP000000304">
    <property type="component" value="Chromosome X"/>
</dbReference>
<keyword evidence="1" id="KW-0175">Coiled coil</keyword>
<evidence type="ECO:0000313" key="4">
    <source>
        <dbReference type="EMBL" id="EDX18252.1"/>
    </source>
</evidence>
<dbReference type="Bgee" id="FBgn0188931">
    <property type="expression patterns" value="Expressed in male reproductive system and 2 other cell types or tissues"/>
</dbReference>
<dbReference type="InterPro" id="IPR007999">
    <property type="entry name" value="DUF745"/>
</dbReference>
<evidence type="ECO:0000313" key="5">
    <source>
        <dbReference type="Proteomes" id="UP000000304"/>
    </source>
</evidence>
<evidence type="ECO:0000256" key="1">
    <source>
        <dbReference type="SAM" id="Coils"/>
    </source>
</evidence>
<dbReference type="OMA" id="RDRDNCD"/>
<keyword evidence="3" id="KW-0732">Signal</keyword>
<feature type="coiled-coil region" evidence="1">
    <location>
        <begin position="237"/>
        <end position="278"/>
    </location>
</feature>
<feature type="region of interest" description="Disordered" evidence="2">
    <location>
        <begin position="75"/>
        <end position="105"/>
    </location>
</feature>
<feature type="signal peptide" evidence="3">
    <location>
        <begin position="1"/>
        <end position="21"/>
    </location>
</feature>
<reference evidence="4 5" key="1">
    <citation type="journal article" date="2007" name="Nature">
        <title>Evolution of genes and genomes on the Drosophila phylogeny.</title>
        <authorList>
            <consortium name="Drosophila 12 Genomes Consortium"/>
            <person name="Clark A.G."/>
            <person name="Eisen M.B."/>
            <person name="Smith D.R."/>
            <person name="Bergman C.M."/>
            <person name="Oliver B."/>
            <person name="Markow T.A."/>
            <person name="Kaufman T.C."/>
            <person name="Kellis M."/>
            <person name="Gelbart W."/>
            <person name="Iyer V.N."/>
            <person name="Pollard D.A."/>
            <person name="Sackton T.B."/>
            <person name="Larracuente A.M."/>
            <person name="Singh N.D."/>
            <person name="Abad J.P."/>
            <person name="Abt D.N."/>
            <person name="Adryan B."/>
            <person name="Aguade M."/>
            <person name="Akashi H."/>
            <person name="Anderson W.W."/>
            <person name="Aquadro C.F."/>
            <person name="Ardell D.H."/>
            <person name="Arguello R."/>
            <person name="Artieri C.G."/>
            <person name="Barbash D.A."/>
            <person name="Barker D."/>
            <person name="Barsanti P."/>
            <person name="Batterham P."/>
            <person name="Batzoglou S."/>
            <person name="Begun D."/>
            <person name="Bhutkar A."/>
            <person name="Blanco E."/>
            <person name="Bosak S.A."/>
            <person name="Bradley R.K."/>
            <person name="Brand A.D."/>
            <person name="Brent M.R."/>
            <person name="Brooks A.N."/>
            <person name="Brown R.H."/>
            <person name="Butlin R.K."/>
            <person name="Caggese C."/>
            <person name="Calvi B.R."/>
            <person name="Bernardo de Carvalho A."/>
            <person name="Caspi A."/>
            <person name="Castrezana S."/>
            <person name="Celniker S.E."/>
            <person name="Chang J.L."/>
            <person name="Chapple C."/>
            <person name="Chatterji S."/>
            <person name="Chinwalla A."/>
            <person name="Civetta A."/>
            <person name="Clifton S.W."/>
            <person name="Comeron J.M."/>
            <person name="Costello J.C."/>
            <person name="Coyne J.A."/>
            <person name="Daub J."/>
            <person name="David R.G."/>
            <person name="Delcher A.L."/>
            <person name="Delehaunty K."/>
            <person name="Do C.B."/>
            <person name="Ebling H."/>
            <person name="Edwards K."/>
            <person name="Eickbush T."/>
            <person name="Evans J.D."/>
            <person name="Filipski A."/>
            <person name="Findeiss S."/>
            <person name="Freyhult E."/>
            <person name="Fulton L."/>
            <person name="Fulton R."/>
            <person name="Garcia A.C."/>
            <person name="Gardiner A."/>
            <person name="Garfield D.A."/>
            <person name="Garvin B.E."/>
            <person name="Gibson G."/>
            <person name="Gilbert D."/>
            <person name="Gnerre S."/>
            <person name="Godfrey J."/>
            <person name="Good R."/>
            <person name="Gotea V."/>
            <person name="Gravely B."/>
            <person name="Greenberg A.J."/>
            <person name="Griffiths-Jones S."/>
            <person name="Gross S."/>
            <person name="Guigo R."/>
            <person name="Gustafson E.A."/>
            <person name="Haerty W."/>
            <person name="Hahn M.W."/>
            <person name="Halligan D.L."/>
            <person name="Halpern A.L."/>
            <person name="Halter G.M."/>
            <person name="Han M.V."/>
            <person name="Heger A."/>
            <person name="Hillier L."/>
            <person name="Hinrichs A.S."/>
            <person name="Holmes I."/>
            <person name="Hoskins R.A."/>
            <person name="Hubisz M.J."/>
            <person name="Hultmark D."/>
            <person name="Huntley M.A."/>
            <person name="Jaffe D.B."/>
            <person name="Jagadeeshan S."/>
            <person name="Jeck W.R."/>
            <person name="Johnson J."/>
            <person name="Jones C.D."/>
            <person name="Jordan W.C."/>
            <person name="Karpen G.H."/>
            <person name="Kataoka E."/>
            <person name="Keightley P.D."/>
            <person name="Kheradpour P."/>
            <person name="Kirkness E.F."/>
            <person name="Koerich L.B."/>
            <person name="Kristiansen K."/>
            <person name="Kudrna D."/>
            <person name="Kulathinal R.J."/>
            <person name="Kumar S."/>
            <person name="Kwok R."/>
            <person name="Lander E."/>
            <person name="Langley C.H."/>
            <person name="Lapoint R."/>
            <person name="Lazzaro B.P."/>
            <person name="Lee S.J."/>
            <person name="Levesque L."/>
            <person name="Li R."/>
            <person name="Lin C.F."/>
            <person name="Lin M.F."/>
            <person name="Lindblad-Toh K."/>
            <person name="Llopart A."/>
            <person name="Long M."/>
            <person name="Low L."/>
            <person name="Lozovsky E."/>
            <person name="Lu J."/>
            <person name="Luo M."/>
            <person name="Machado C.A."/>
            <person name="Makalowski W."/>
            <person name="Marzo M."/>
            <person name="Matsuda M."/>
            <person name="Matzkin L."/>
            <person name="McAllister B."/>
            <person name="McBride C.S."/>
            <person name="McKernan B."/>
            <person name="McKernan K."/>
            <person name="Mendez-Lago M."/>
            <person name="Minx P."/>
            <person name="Mollenhauer M.U."/>
            <person name="Montooth K."/>
            <person name="Mount S.M."/>
            <person name="Mu X."/>
            <person name="Myers E."/>
            <person name="Negre B."/>
            <person name="Newfeld S."/>
            <person name="Nielsen R."/>
            <person name="Noor M.A."/>
            <person name="O'Grady P."/>
            <person name="Pachter L."/>
            <person name="Papaceit M."/>
            <person name="Parisi M.J."/>
            <person name="Parisi M."/>
            <person name="Parts L."/>
            <person name="Pedersen J.S."/>
            <person name="Pesole G."/>
            <person name="Phillippy A.M."/>
            <person name="Ponting C.P."/>
            <person name="Pop M."/>
            <person name="Porcelli D."/>
            <person name="Powell J.R."/>
            <person name="Prohaska S."/>
            <person name="Pruitt K."/>
            <person name="Puig M."/>
            <person name="Quesneville H."/>
            <person name="Ram K.R."/>
            <person name="Rand D."/>
            <person name="Rasmussen M.D."/>
            <person name="Reed L.K."/>
            <person name="Reenan R."/>
            <person name="Reily A."/>
            <person name="Remington K.A."/>
            <person name="Rieger T.T."/>
            <person name="Ritchie M.G."/>
            <person name="Robin C."/>
            <person name="Rogers Y.H."/>
            <person name="Rohde C."/>
            <person name="Rozas J."/>
            <person name="Rubenfield M.J."/>
            <person name="Ruiz A."/>
            <person name="Russo S."/>
            <person name="Salzberg S.L."/>
            <person name="Sanchez-Gracia A."/>
            <person name="Saranga D.J."/>
            <person name="Sato H."/>
            <person name="Schaeffer S.W."/>
            <person name="Schatz M.C."/>
            <person name="Schlenke T."/>
            <person name="Schwartz R."/>
            <person name="Segarra C."/>
            <person name="Singh R.S."/>
            <person name="Sirot L."/>
            <person name="Sirota M."/>
            <person name="Sisneros N.B."/>
            <person name="Smith C.D."/>
            <person name="Smith T.F."/>
            <person name="Spieth J."/>
            <person name="Stage D.E."/>
            <person name="Stark A."/>
            <person name="Stephan W."/>
            <person name="Strausberg R.L."/>
            <person name="Strempel S."/>
            <person name="Sturgill D."/>
            <person name="Sutton G."/>
            <person name="Sutton G.G."/>
            <person name="Tao W."/>
            <person name="Teichmann S."/>
            <person name="Tobari Y.N."/>
            <person name="Tomimura Y."/>
            <person name="Tsolas J.M."/>
            <person name="Valente V.L."/>
            <person name="Venter E."/>
            <person name="Venter J.C."/>
            <person name="Vicario S."/>
            <person name="Vieira F.G."/>
            <person name="Vilella A.J."/>
            <person name="Villasante A."/>
            <person name="Walenz B."/>
            <person name="Wang J."/>
            <person name="Wasserman M."/>
            <person name="Watts T."/>
            <person name="Wilson D."/>
            <person name="Wilson R.K."/>
            <person name="Wing R.A."/>
            <person name="Wolfner M.F."/>
            <person name="Wong A."/>
            <person name="Wong G.K."/>
            <person name="Wu C.I."/>
            <person name="Wu G."/>
            <person name="Yamamoto D."/>
            <person name="Yang H.P."/>
            <person name="Yang S.P."/>
            <person name="Yorke J.A."/>
            <person name="Yoshida K."/>
            <person name="Zdobnov E."/>
            <person name="Zhang P."/>
            <person name="Zhang Y."/>
            <person name="Zimin A.V."/>
            <person name="Baldwin J."/>
            <person name="Abdouelleil A."/>
            <person name="Abdulkadir J."/>
            <person name="Abebe A."/>
            <person name="Abera B."/>
            <person name="Abreu J."/>
            <person name="Acer S.C."/>
            <person name="Aftuck L."/>
            <person name="Alexander A."/>
            <person name="An P."/>
            <person name="Anderson E."/>
            <person name="Anderson S."/>
            <person name="Arachi H."/>
            <person name="Azer M."/>
            <person name="Bachantsang P."/>
            <person name="Barry A."/>
            <person name="Bayul T."/>
            <person name="Berlin A."/>
            <person name="Bessette D."/>
            <person name="Bloom T."/>
            <person name="Blye J."/>
            <person name="Boguslavskiy L."/>
            <person name="Bonnet C."/>
            <person name="Boukhgalter B."/>
            <person name="Bourzgui I."/>
            <person name="Brown A."/>
            <person name="Cahill P."/>
            <person name="Channer S."/>
            <person name="Cheshatsang Y."/>
            <person name="Chuda L."/>
            <person name="Citroen M."/>
            <person name="Collymore A."/>
            <person name="Cooke P."/>
            <person name="Costello M."/>
            <person name="D'Aco K."/>
            <person name="Daza R."/>
            <person name="De Haan G."/>
            <person name="DeGray S."/>
            <person name="DeMaso C."/>
            <person name="Dhargay N."/>
            <person name="Dooley K."/>
            <person name="Dooley E."/>
            <person name="Doricent M."/>
            <person name="Dorje P."/>
            <person name="Dorjee K."/>
            <person name="Dupes A."/>
            <person name="Elong R."/>
            <person name="Falk J."/>
            <person name="Farina A."/>
            <person name="Faro S."/>
            <person name="Ferguson D."/>
            <person name="Fisher S."/>
            <person name="Foley C.D."/>
            <person name="Franke A."/>
            <person name="Friedrich D."/>
            <person name="Gadbois L."/>
            <person name="Gearin G."/>
            <person name="Gearin C.R."/>
            <person name="Giannoukos G."/>
            <person name="Goode T."/>
            <person name="Graham J."/>
            <person name="Grandbois E."/>
            <person name="Grewal S."/>
            <person name="Gyaltsen K."/>
            <person name="Hafez N."/>
            <person name="Hagos B."/>
            <person name="Hall J."/>
            <person name="Henson C."/>
            <person name="Hollinger A."/>
            <person name="Honan T."/>
            <person name="Huard M.D."/>
            <person name="Hughes L."/>
            <person name="Hurhula B."/>
            <person name="Husby M.E."/>
            <person name="Kamat A."/>
            <person name="Kanga B."/>
            <person name="Kashin S."/>
            <person name="Khazanovich D."/>
            <person name="Kisner P."/>
            <person name="Lance K."/>
            <person name="Lara M."/>
            <person name="Lee W."/>
            <person name="Lennon N."/>
            <person name="Letendre F."/>
            <person name="LeVine R."/>
            <person name="Lipovsky A."/>
            <person name="Liu X."/>
            <person name="Liu J."/>
            <person name="Liu S."/>
            <person name="Lokyitsang T."/>
            <person name="Lokyitsang Y."/>
            <person name="Lubonja R."/>
            <person name="Lui A."/>
            <person name="MacDonald P."/>
            <person name="Magnisalis V."/>
            <person name="Maru K."/>
            <person name="Matthews C."/>
            <person name="McCusker W."/>
            <person name="McDonough S."/>
            <person name="Mehta T."/>
            <person name="Meldrim J."/>
            <person name="Meneus L."/>
            <person name="Mihai O."/>
            <person name="Mihalev A."/>
            <person name="Mihova T."/>
            <person name="Mittelman R."/>
            <person name="Mlenga V."/>
            <person name="Montmayeur A."/>
            <person name="Mulrain L."/>
            <person name="Navidi A."/>
            <person name="Naylor J."/>
            <person name="Negash T."/>
            <person name="Nguyen T."/>
            <person name="Nguyen N."/>
            <person name="Nicol R."/>
            <person name="Norbu C."/>
            <person name="Norbu N."/>
            <person name="Novod N."/>
            <person name="O'Neill B."/>
            <person name="Osman S."/>
            <person name="Markiewicz E."/>
            <person name="Oyono O.L."/>
            <person name="Patti C."/>
            <person name="Phunkhang P."/>
            <person name="Pierre F."/>
            <person name="Priest M."/>
            <person name="Raghuraman S."/>
            <person name="Rege F."/>
            <person name="Reyes R."/>
            <person name="Rise C."/>
            <person name="Rogov P."/>
            <person name="Ross K."/>
            <person name="Ryan E."/>
            <person name="Settipalli S."/>
            <person name="Shea T."/>
            <person name="Sherpa N."/>
            <person name="Shi L."/>
            <person name="Shih D."/>
            <person name="Sparrow T."/>
            <person name="Spaulding J."/>
            <person name="Stalker J."/>
            <person name="Stange-Thomann N."/>
            <person name="Stavropoulos S."/>
            <person name="Stone C."/>
            <person name="Strader C."/>
            <person name="Tesfaye S."/>
            <person name="Thomson T."/>
            <person name="Thoulutsang Y."/>
            <person name="Thoulutsang D."/>
            <person name="Topham K."/>
            <person name="Topping I."/>
            <person name="Tsamla T."/>
            <person name="Vassiliev H."/>
            <person name="Vo A."/>
            <person name="Wangchuk T."/>
            <person name="Wangdi T."/>
            <person name="Weiand M."/>
            <person name="Wilkinson J."/>
            <person name="Wilson A."/>
            <person name="Yadav S."/>
            <person name="Young G."/>
            <person name="Yu Q."/>
            <person name="Zembek L."/>
            <person name="Zhong D."/>
            <person name="Zimmer A."/>
            <person name="Zwirko Z."/>
            <person name="Jaffe D.B."/>
            <person name="Alvarez P."/>
            <person name="Brockman W."/>
            <person name="Butler J."/>
            <person name="Chin C."/>
            <person name="Gnerre S."/>
            <person name="Grabherr M."/>
            <person name="Kleber M."/>
            <person name="Mauceli E."/>
            <person name="MacCallum I."/>
        </authorList>
    </citation>
    <scope>NUCLEOTIDE SEQUENCE [LARGE SCALE GENOMIC DNA]</scope>
    <source>
        <strain evidence="5">white501</strain>
    </source>
</reference>
<accession>B4R6Q3</accession>
<dbReference type="OrthoDB" id="7872872at2759"/>
<proteinExistence type="predicted"/>
<evidence type="ECO:0000256" key="2">
    <source>
        <dbReference type="SAM" id="MobiDB-lite"/>
    </source>
</evidence>
<protein>
    <submittedName>
        <fullName evidence="4">GD17372</fullName>
    </submittedName>
</protein>
<dbReference type="AlphaFoldDB" id="B4R6Q3"/>
<feature type="chain" id="PRO_5002825096" evidence="3">
    <location>
        <begin position="22"/>
        <end position="360"/>
    </location>
</feature>
<evidence type="ECO:0000256" key="3">
    <source>
        <dbReference type="SAM" id="SignalP"/>
    </source>
</evidence>
<dbReference type="SMR" id="B4R6Q3"/>
<sequence>MYIFPPYTLLLIILRIMSVRTMSFDLPHNGHDASLASYLDNINDDVSTQGLNCDGNGSSAVTVMPLPYLGCTENMDDRDRGHDWDRNTARDRDKDRNKNRDRDNCDSCDSDMFNSRLKATHIAQNAAQVAKAANDAQAAAAHDASRQAKMQLAEKAISAARAADAVLEGKQAMVDNYAREIRDAEEVVGQVRCSLEISESNVEAAVAVVKAAELQAESFRVLVQQTSGTLSEMEGLIDQANVDIEEKNLMLAAAKARGDRLARQVAQAKSEYEQVREAACRAASAAVEAKQKVTSAALLCKTTPHRPPNACGNSLDRNTCNALLDLYRQRRRQQQRLRRKMVLNELDRYQGHSLYGDHSY</sequence>
<organism evidence="4 5">
    <name type="scientific">Drosophila simulans</name>
    <name type="common">Fruit fly</name>
    <dbReference type="NCBI Taxonomy" id="7240"/>
    <lineage>
        <taxon>Eukaryota</taxon>
        <taxon>Metazoa</taxon>
        <taxon>Ecdysozoa</taxon>
        <taxon>Arthropoda</taxon>
        <taxon>Hexapoda</taxon>
        <taxon>Insecta</taxon>
        <taxon>Pterygota</taxon>
        <taxon>Neoptera</taxon>
        <taxon>Endopterygota</taxon>
        <taxon>Diptera</taxon>
        <taxon>Brachycera</taxon>
        <taxon>Muscomorpha</taxon>
        <taxon>Ephydroidea</taxon>
        <taxon>Drosophilidae</taxon>
        <taxon>Drosophila</taxon>
        <taxon>Sophophora</taxon>
    </lineage>
</organism>
<dbReference type="HOGENOM" id="CLU_776754_0_0_1"/>
<dbReference type="PhylomeDB" id="B4R6Q3"/>
<dbReference type="EMBL" id="CM000366">
    <property type="protein sequence ID" value="EDX18252.1"/>
    <property type="molecule type" value="Genomic_DNA"/>
</dbReference>
<dbReference type="KEGG" id="dsi:Dsimw501_GD17372"/>
<dbReference type="Pfam" id="PF05335">
    <property type="entry name" value="DUF745"/>
    <property type="match status" value="1"/>
</dbReference>
<keyword evidence="5" id="KW-1185">Reference proteome</keyword>
<name>B4R6Q3_DROSI</name>
<dbReference type="PANTHER" id="PTHR37161:SF2">
    <property type="entry name" value="AT11648P-RELATED"/>
    <property type="match status" value="1"/>
</dbReference>
<gene>
    <name evidence="4" type="primary">Dsim\GD17372</name>
    <name evidence="4" type="ORF">Dsim_GD17372</name>
</gene>
<dbReference type="PANTHER" id="PTHR37161">
    <property type="entry name" value="HDC10475"/>
    <property type="match status" value="1"/>
</dbReference>